<evidence type="ECO:0000313" key="2">
    <source>
        <dbReference type="Proteomes" id="UP000800235"/>
    </source>
</evidence>
<dbReference type="Proteomes" id="UP000800235">
    <property type="component" value="Unassembled WGS sequence"/>
</dbReference>
<dbReference type="AlphaFoldDB" id="A0A9P4P0L0"/>
<name>A0A9P4P0L0_9PEZI</name>
<comment type="caution">
    <text evidence="1">The sequence shown here is derived from an EMBL/GenBank/DDBJ whole genome shotgun (WGS) entry which is preliminary data.</text>
</comment>
<keyword evidence="2" id="KW-1185">Reference proteome</keyword>
<organism evidence="1 2">
    <name type="scientific">Tothia fuscella</name>
    <dbReference type="NCBI Taxonomy" id="1048955"/>
    <lineage>
        <taxon>Eukaryota</taxon>
        <taxon>Fungi</taxon>
        <taxon>Dikarya</taxon>
        <taxon>Ascomycota</taxon>
        <taxon>Pezizomycotina</taxon>
        <taxon>Dothideomycetes</taxon>
        <taxon>Pleosporomycetidae</taxon>
        <taxon>Venturiales</taxon>
        <taxon>Cylindrosympodiaceae</taxon>
        <taxon>Tothia</taxon>
    </lineage>
</organism>
<proteinExistence type="predicted"/>
<reference evidence="1" key="1">
    <citation type="journal article" date="2020" name="Stud. Mycol.">
        <title>101 Dothideomycetes genomes: a test case for predicting lifestyles and emergence of pathogens.</title>
        <authorList>
            <person name="Haridas S."/>
            <person name="Albert R."/>
            <person name="Binder M."/>
            <person name="Bloem J."/>
            <person name="Labutti K."/>
            <person name="Salamov A."/>
            <person name="Andreopoulos B."/>
            <person name="Baker S."/>
            <person name="Barry K."/>
            <person name="Bills G."/>
            <person name="Bluhm B."/>
            <person name="Cannon C."/>
            <person name="Castanera R."/>
            <person name="Culley D."/>
            <person name="Daum C."/>
            <person name="Ezra D."/>
            <person name="Gonzalez J."/>
            <person name="Henrissat B."/>
            <person name="Kuo A."/>
            <person name="Liang C."/>
            <person name="Lipzen A."/>
            <person name="Lutzoni F."/>
            <person name="Magnuson J."/>
            <person name="Mondo S."/>
            <person name="Nolan M."/>
            <person name="Ohm R."/>
            <person name="Pangilinan J."/>
            <person name="Park H.-J."/>
            <person name="Ramirez L."/>
            <person name="Alfaro M."/>
            <person name="Sun H."/>
            <person name="Tritt A."/>
            <person name="Yoshinaga Y."/>
            <person name="Zwiers L.-H."/>
            <person name="Turgeon B."/>
            <person name="Goodwin S."/>
            <person name="Spatafora J."/>
            <person name="Crous P."/>
            <person name="Grigoriev I."/>
        </authorList>
    </citation>
    <scope>NUCLEOTIDE SEQUENCE</scope>
    <source>
        <strain evidence="1">CBS 130266</strain>
    </source>
</reference>
<evidence type="ECO:0000313" key="1">
    <source>
        <dbReference type="EMBL" id="KAF2435062.1"/>
    </source>
</evidence>
<accession>A0A9P4P0L0</accession>
<protein>
    <submittedName>
        <fullName evidence="1">Uncharacterized protein</fullName>
    </submittedName>
</protein>
<gene>
    <name evidence="1" type="ORF">EJ08DRAFT_388495</name>
</gene>
<dbReference type="EMBL" id="MU007014">
    <property type="protein sequence ID" value="KAF2435062.1"/>
    <property type="molecule type" value="Genomic_DNA"/>
</dbReference>
<sequence>MAQIILHCPHPPPPRDIGNHSAGIAVASVQRDRPSRRRMSSCLPAWLAESAKVENLYERWIRKEIPSTKSMKHLTFLISGRWNKLLKKEQSVMSLDIMRTLNENFPRHHESLAKAAGCVSVKDKRPRSQGFFAEIRQGKQPVGQTEKSSRLDKIRSFKWLERKQIKNSRADLEDSAPSLKFHTQRGFQTLKRRLRSEERWKEVRERTQDCGPSSIWAGENSISVHKMFKQIRNHERHCSTYCQRHCR</sequence>